<dbReference type="PROSITE" id="PS51257">
    <property type="entry name" value="PROKAR_LIPOPROTEIN"/>
    <property type="match status" value="1"/>
</dbReference>
<keyword evidence="2" id="KW-1185">Reference proteome</keyword>
<evidence type="ECO:0000313" key="1">
    <source>
        <dbReference type="EMBL" id="KQC29103.1"/>
    </source>
</evidence>
<organism evidence="1 2">
    <name type="scientific">Flagellimonas eckloniae</name>
    <dbReference type="NCBI Taxonomy" id="346185"/>
    <lineage>
        <taxon>Bacteria</taxon>
        <taxon>Pseudomonadati</taxon>
        <taxon>Bacteroidota</taxon>
        <taxon>Flavobacteriia</taxon>
        <taxon>Flavobacteriales</taxon>
        <taxon>Flavobacteriaceae</taxon>
        <taxon>Flagellimonas</taxon>
    </lineage>
</organism>
<dbReference type="AlphaFoldDB" id="A0A0Q1CED5"/>
<dbReference type="RefSeq" id="WP_055392659.1">
    <property type="nucleotide sequence ID" value="NZ_LCTZ01000002.1"/>
</dbReference>
<dbReference type="OrthoDB" id="1114031at2"/>
<name>A0A0Q1CED5_9FLAO</name>
<accession>A0A0Q1CED5</accession>
<evidence type="ECO:0000313" key="2">
    <source>
        <dbReference type="Proteomes" id="UP000050827"/>
    </source>
</evidence>
<dbReference type="STRING" id="346185.AAY42_03735"/>
<proteinExistence type="predicted"/>
<protein>
    <submittedName>
        <fullName evidence="1">Uncharacterized protein</fullName>
    </submittedName>
</protein>
<reference evidence="1 2" key="1">
    <citation type="submission" date="2015-04" db="EMBL/GenBank/DDBJ databases">
        <title>Complete genome of flavobacterium.</title>
        <authorList>
            <person name="Kwon Y.M."/>
            <person name="Kim S.-J."/>
        </authorList>
    </citation>
    <scope>NUCLEOTIDE SEQUENCE [LARGE SCALE GENOMIC DNA]</scope>
    <source>
        <strain evidence="1 2">DK169</strain>
    </source>
</reference>
<sequence length="264" mass="28301">MNGLTRIIHALSITAFALLFLQGCSEDANSYNGEVELSQTELQIILETDDAAGAVDSALAELFTLDATASKSTGVSNECYSAEYTQTGYTVTFNNCVLNGTENINGTLTVTYNLENETSAFTATYVDFYVGTLKLNGTRSYTLGSDIEQGTIAFTVVSNMSVEMEDESVISENGTKVFSFTFGENLETSIFTLSGTWQVEADGNTYIVETITDLAGNFGCEYLTSGSMDVNKNGLTITIDFGDGTCDNVATLVFPNGNTQEVTL</sequence>
<dbReference type="Proteomes" id="UP000050827">
    <property type="component" value="Unassembled WGS sequence"/>
</dbReference>
<dbReference type="EMBL" id="LCTZ01000002">
    <property type="protein sequence ID" value="KQC29103.1"/>
    <property type="molecule type" value="Genomic_DNA"/>
</dbReference>
<gene>
    <name evidence="1" type="ORF">AAY42_03735</name>
</gene>
<comment type="caution">
    <text evidence="1">The sequence shown here is derived from an EMBL/GenBank/DDBJ whole genome shotgun (WGS) entry which is preliminary data.</text>
</comment>